<dbReference type="Pfam" id="PF06695">
    <property type="entry name" value="Sm_multidrug_ex"/>
    <property type="match status" value="1"/>
</dbReference>
<feature type="transmembrane region" description="Helical" evidence="1">
    <location>
        <begin position="39"/>
        <end position="61"/>
    </location>
</feature>
<dbReference type="RefSeq" id="WP_160197846.1">
    <property type="nucleotide sequence ID" value="NZ_QXXA01000011.1"/>
</dbReference>
<feature type="transmembrane region" description="Helical" evidence="1">
    <location>
        <begin position="129"/>
        <end position="156"/>
    </location>
</feature>
<feature type="transmembrane region" description="Helical" evidence="1">
    <location>
        <begin position="97"/>
        <end position="123"/>
    </location>
</feature>
<dbReference type="Proteomes" id="UP000467132">
    <property type="component" value="Unassembled WGS sequence"/>
</dbReference>
<reference evidence="2 3" key="1">
    <citation type="submission" date="2018-08" db="EMBL/GenBank/DDBJ databases">
        <title>Murine metabolic-syndrome-specific gut microbial biobank.</title>
        <authorList>
            <person name="Liu C."/>
        </authorList>
    </citation>
    <scope>NUCLEOTIDE SEQUENCE [LARGE SCALE GENOMIC DNA]</scope>
    <source>
        <strain evidence="2 3">583</strain>
    </source>
</reference>
<dbReference type="AlphaFoldDB" id="A0A845R4F2"/>
<keyword evidence="1" id="KW-0812">Transmembrane</keyword>
<keyword evidence="1" id="KW-1133">Transmembrane helix</keyword>
<evidence type="ECO:0000313" key="2">
    <source>
        <dbReference type="EMBL" id="NBI07383.1"/>
    </source>
</evidence>
<dbReference type="InterPro" id="IPR009577">
    <property type="entry name" value="Sm_multidrug_ex"/>
</dbReference>
<evidence type="ECO:0000313" key="3">
    <source>
        <dbReference type="Proteomes" id="UP000467132"/>
    </source>
</evidence>
<dbReference type="OrthoDB" id="360192at2"/>
<evidence type="ECO:0000256" key="1">
    <source>
        <dbReference type="SAM" id="Phobius"/>
    </source>
</evidence>
<accession>A0A845R4F2</accession>
<name>A0A845R4F2_9CLOT</name>
<sequence length="157" mass="17598">MWELIDLLKRELAVIIVGATPIFELRGAIPLGVSMGFTPIQSTILSIIGNILPIPFLLLLLKPIFKFLRRYDKFDRIIEWIENRTLRRSKRMKKYTLLGLYLLVAVPLPTTGAYTGSLAASLFNIRFKFAFPTIVAGVITAGVIMYILSSIGVMVLV</sequence>
<feature type="transmembrane region" description="Helical" evidence="1">
    <location>
        <begin position="12"/>
        <end position="33"/>
    </location>
</feature>
<keyword evidence="3" id="KW-1185">Reference proteome</keyword>
<organism evidence="2 3">
    <name type="scientific">Senegalia massiliensis</name>
    <dbReference type="NCBI Taxonomy" id="1720316"/>
    <lineage>
        <taxon>Bacteria</taxon>
        <taxon>Bacillati</taxon>
        <taxon>Bacillota</taxon>
        <taxon>Clostridia</taxon>
        <taxon>Eubacteriales</taxon>
        <taxon>Clostridiaceae</taxon>
        <taxon>Senegalia</taxon>
    </lineage>
</organism>
<dbReference type="PANTHER" id="PTHR36007:SF2">
    <property type="entry name" value="TRANSPORT PROTEIN-RELATED"/>
    <property type="match status" value="1"/>
</dbReference>
<dbReference type="EMBL" id="QXXA01000011">
    <property type="protein sequence ID" value="NBI07383.1"/>
    <property type="molecule type" value="Genomic_DNA"/>
</dbReference>
<keyword evidence="1" id="KW-0472">Membrane</keyword>
<proteinExistence type="predicted"/>
<comment type="caution">
    <text evidence="2">The sequence shown here is derived from an EMBL/GenBank/DDBJ whole genome shotgun (WGS) entry which is preliminary data.</text>
</comment>
<dbReference type="PANTHER" id="PTHR36007">
    <property type="entry name" value="TRANSPORT PROTEIN-RELATED"/>
    <property type="match status" value="1"/>
</dbReference>
<gene>
    <name evidence="2" type="ORF">D3Z33_11035</name>
</gene>
<protein>
    <submittedName>
        <fullName evidence="2">Ligand-binding protein SH3</fullName>
    </submittedName>
</protein>